<name>A0A0B1Z0Y0_9PSED</name>
<evidence type="ECO:0000313" key="2">
    <source>
        <dbReference type="Proteomes" id="UP000030949"/>
    </source>
</evidence>
<dbReference type="AlphaFoldDB" id="A0A0B1Z0Y0"/>
<gene>
    <name evidence="1" type="ORF">JZ00_20920</name>
</gene>
<dbReference type="EMBL" id="JQGJ01000014">
    <property type="protein sequence ID" value="KHK62963.1"/>
    <property type="molecule type" value="Genomic_DNA"/>
</dbReference>
<dbReference type="RefSeq" id="WP_039593149.1">
    <property type="nucleotide sequence ID" value="NZ_CP142104.1"/>
</dbReference>
<accession>A0A0B1Z0Y0</accession>
<evidence type="ECO:0000313" key="1">
    <source>
        <dbReference type="EMBL" id="KHK62963.1"/>
    </source>
</evidence>
<sequence>MDIKIDNPIRVGMSLIEFDDRIPSIKFSVELCVEKFEFSFSVNMTCWIECAVLDTFVDMLKRGRIARIQDMNNDFSLVFDCENNKLVWSCVKRDVSGNAINTGGEEALADGAMATVLQEFENYPKWW</sequence>
<organism evidence="1 2">
    <name type="scientific">Pseudomonas frederiksbergensis</name>
    <dbReference type="NCBI Taxonomy" id="104087"/>
    <lineage>
        <taxon>Bacteria</taxon>
        <taxon>Pseudomonadati</taxon>
        <taxon>Pseudomonadota</taxon>
        <taxon>Gammaproteobacteria</taxon>
        <taxon>Pseudomonadales</taxon>
        <taxon>Pseudomonadaceae</taxon>
        <taxon>Pseudomonas</taxon>
    </lineage>
</organism>
<comment type="caution">
    <text evidence="1">The sequence shown here is derived from an EMBL/GenBank/DDBJ whole genome shotgun (WGS) entry which is preliminary data.</text>
</comment>
<reference evidence="2" key="1">
    <citation type="submission" date="2015-03" db="EMBL/GenBank/DDBJ databases">
        <title>Pseudomonas frederiksbergensis hydrocarbon degrader.</title>
        <authorList>
            <person name="Brown L.M."/>
            <person name="Ruiz O.N."/>
            <person name="Mueller S."/>
            <person name="Gunasekera T.S."/>
        </authorList>
    </citation>
    <scope>NUCLEOTIDE SEQUENCE [LARGE SCALE GENOMIC DNA]</scope>
    <source>
        <strain evidence="2">SI8</strain>
    </source>
</reference>
<dbReference type="Proteomes" id="UP000030949">
    <property type="component" value="Unassembled WGS sequence"/>
</dbReference>
<proteinExistence type="predicted"/>
<protein>
    <submittedName>
        <fullName evidence="1">Uncharacterized protein</fullName>
    </submittedName>
</protein>
<dbReference type="OrthoDB" id="8617687at2"/>